<keyword evidence="3" id="KW-1185">Reference proteome</keyword>
<feature type="coiled-coil region" evidence="1">
    <location>
        <begin position="51"/>
        <end position="78"/>
    </location>
</feature>
<organism evidence="3 4">
    <name type="scientific">Globodera rostochiensis</name>
    <name type="common">Golden nematode worm</name>
    <name type="synonym">Heterodera rostochiensis</name>
    <dbReference type="NCBI Taxonomy" id="31243"/>
    <lineage>
        <taxon>Eukaryota</taxon>
        <taxon>Metazoa</taxon>
        <taxon>Ecdysozoa</taxon>
        <taxon>Nematoda</taxon>
        <taxon>Chromadorea</taxon>
        <taxon>Rhabditida</taxon>
        <taxon>Tylenchina</taxon>
        <taxon>Tylenchomorpha</taxon>
        <taxon>Tylenchoidea</taxon>
        <taxon>Heteroderidae</taxon>
        <taxon>Heteroderinae</taxon>
        <taxon>Globodera</taxon>
    </lineage>
</organism>
<dbReference type="InterPro" id="IPR043136">
    <property type="entry name" value="B30.2/SPRY_sf"/>
</dbReference>
<name>A0A914I402_GLORO</name>
<proteinExistence type="predicted"/>
<dbReference type="PANTHER" id="PTHR12864">
    <property type="entry name" value="RAN BINDING PROTEIN 9-RELATED"/>
    <property type="match status" value="1"/>
</dbReference>
<evidence type="ECO:0000256" key="1">
    <source>
        <dbReference type="SAM" id="Coils"/>
    </source>
</evidence>
<evidence type="ECO:0000259" key="2">
    <source>
        <dbReference type="PROSITE" id="PS50188"/>
    </source>
</evidence>
<keyword evidence="1" id="KW-0175">Coiled coil</keyword>
<dbReference type="CDD" id="cd12885">
    <property type="entry name" value="SPRY_RanBP_like"/>
    <property type="match status" value="1"/>
</dbReference>
<dbReference type="WBParaSite" id="Gr19_v10_g7107.t1">
    <property type="protein sequence ID" value="Gr19_v10_g7107.t1"/>
    <property type="gene ID" value="Gr19_v10_g7107"/>
</dbReference>
<reference evidence="4" key="1">
    <citation type="submission" date="2022-11" db="UniProtKB">
        <authorList>
            <consortium name="WormBaseParasite"/>
        </authorList>
    </citation>
    <scope>IDENTIFICATION</scope>
</reference>
<dbReference type="Pfam" id="PF00622">
    <property type="entry name" value="SPRY"/>
    <property type="match status" value="1"/>
</dbReference>
<protein>
    <submittedName>
        <fullName evidence="4">B30.2/SPRY domain-containing protein</fullName>
    </submittedName>
</protein>
<dbReference type="SMART" id="SM00449">
    <property type="entry name" value="SPRY"/>
    <property type="match status" value="1"/>
</dbReference>
<dbReference type="InterPro" id="IPR044736">
    <property type="entry name" value="Gid1/RanBPM/SPLA_SPRY"/>
</dbReference>
<feature type="domain" description="B30.2/SPRY" evidence="2">
    <location>
        <begin position="170"/>
        <end position="350"/>
    </location>
</feature>
<dbReference type="Proteomes" id="UP000887572">
    <property type="component" value="Unplaced"/>
</dbReference>
<dbReference type="InterPro" id="IPR013320">
    <property type="entry name" value="ConA-like_dom_sf"/>
</dbReference>
<dbReference type="AlphaFoldDB" id="A0A914I402"/>
<evidence type="ECO:0000313" key="3">
    <source>
        <dbReference type="Proteomes" id="UP000887572"/>
    </source>
</evidence>
<sequence>MSIPADSANAQIITTAEHWGPSTFANLDSSTEELLRLLRAKIADLEHLQAMEALQTKVKELETDHRTLQEKVVKLEEYQKEMLLRMDELNCQQTMNSPTLSASFDLVALNETEDKATDGEQLLPENSALRAASQLATEPCSKIDQALQANGVTEMKYRKLLIDHNVLQALLIDHKAEIAEMKRRLNPQQNRWDSAARHRDLALTEPDRLIVQHNGRYMGDYSVLAERQIPKENVGIFYYEMTMLRKKGRVHIGLGTTNQRPLIHIGHDEGSYAYGSGGYFGVTREKAKFEQGDVIGCGINLATRQIIYTKNGQRLETAGLFVSSAVELFPCLTLFYPGDKIEANFGPNFNFKVAELL</sequence>
<dbReference type="InterPro" id="IPR050618">
    <property type="entry name" value="Ubq-SigPath_Reg"/>
</dbReference>
<dbReference type="InterPro" id="IPR003877">
    <property type="entry name" value="SPRY_dom"/>
</dbReference>
<evidence type="ECO:0000313" key="4">
    <source>
        <dbReference type="WBParaSite" id="Gr19_v10_g7107.t1"/>
    </source>
</evidence>
<dbReference type="Gene3D" id="2.60.120.920">
    <property type="match status" value="1"/>
</dbReference>
<dbReference type="SUPFAM" id="SSF49899">
    <property type="entry name" value="Concanavalin A-like lectins/glucanases"/>
    <property type="match status" value="1"/>
</dbReference>
<accession>A0A914I402</accession>
<dbReference type="PROSITE" id="PS50188">
    <property type="entry name" value="B302_SPRY"/>
    <property type="match status" value="1"/>
</dbReference>
<dbReference type="InterPro" id="IPR001870">
    <property type="entry name" value="B30.2/SPRY"/>
</dbReference>